<accession>A0A9W6GZU2</accession>
<reference evidence="1" key="1">
    <citation type="journal article" date="2023" name="Int. J. Syst. Evol. Microbiol.">
        <title>Methylocystis iwaonis sp. nov., a type II methane-oxidizing bacterium from surface soil of a rice paddy field in Japan, and emended description of the genus Methylocystis (ex Whittenbury et al. 1970) Bowman et al. 1993.</title>
        <authorList>
            <person name="Kaise H."/>
            <person name="Sawadogo J.B."/>
            <person name="Alam M.S."/>
            <person name="Ueno C."/>
            <person name="Dianou D."/>
            <person name="Shinjo R."/>
            <person name="Asakawa S."/>
        </authorList>
    </citation>
    <scope>NUCLEOTIDE SEQUENCE</scope>
    <source>
        <strain evidence="1">LMG27198</strain>
    </source>
</reference>
<gene>
    <name evidence="1" type="ORF">LMG27198_48570</name>
</gene>
<evidence type="ECO:0000313" key="2">
    <source>
        <dbReference type="Proteomes" id="UP001144323"/>
    </source>
</evidence>
<organism evidence="1 2">
    <name type="scientific">Methylocystis echinoides</name>
    <dbReference type="NCBI Taxonomy" id="29468"/>
    <lineage>
        <taxon>Bacteria</taxon>
        <taxon>Pseudomonadati</taxon>
        <taxon>Pseudomonadota</taxon>
        <taxon>Alphaproteobacteria</taxon>
        <taxon>Hyphomicrobiales</taxon>
        <taxon>Methylocystaceae</taxon>
        <taxon>Methylocystis</taxon>
    </lineage>
</organism>
<dbReference type="Proteomes" id="UP001144323">
    <property type="component" value="Unassembled WGS sequence"/>
</dbReference>
<dbReference type="AlphaFoldDB" id="A0A9W6GZU2"/>
<comment type="caution">
    <text evidence="1">The sequence shown here is derived from an EMBL/GenBank/DDBJ whole genome shotgun (WGS) entry which is preliminary data.</text>
</comment>
<dbReference type="EMBL" id="BSEC01000005">
    <property type="protein sequence ID" value="GLI95865.1"/>
    <property type="molecule type" value="Genomic_DNA"/>
</dbReference>
<evidence type="ECO:0000313" key="1">
    <source>
        <dbReference type="EMBL" id="GLI95865.1"/>
    </source>
</evidence>
<name>A0A9W6GZU2_9HYPH</name>
<keyword evidence="2" id="KW-1185">Reference proteome</keyword>
<protein>
    <submittedName>
        <fullName evidence="1">Uncharacterized protein</fullName>
    </submittedName>
</protein>
<proteinExistence type="predicted"/>
<sequence length="88" mass="9733">MANFRDMVQRQLANLRAGVGVSIDEAKKAADFVEAKIKFAAAPHEAQALEMLDHLICCFLTMRRAATELTADSASAEAIRRPDRYRAP</sequence>